<evidence type="ECO:0000259" key="7">
    <source>
        <dbReference type="PROSITE" id="PS50249"/>
    </source>
</evidence>
<dbReference type="OrthoDB" id="9804482at2"/>
<dbReference type="GO" id="GO:0006508">
    <property type="term" value="P:proteolysis"/>
    <property type="evidence" value="ECO:0007669"/>
    <property type="project" value="UniProtKB-KW"/>
</dbReference>
<dbReference type="InterPro" id="IPR010994">
    <property type="entry name" value="RuvA_2-like"/>
</dbReference>
<dbReference type="Proteomes" id="UP000005273">
    <property type="component" value="Unassembled WGS sequence"/>
</dbReference>
<keyword evidence="2" id="KW-0479">Metal-binding</keyword>
<gene>
    <name evidence="8" type="ORF">HMPREF1705_04419</name>
</gene>
<sequence>MSDEILPAKELLDFMVANAIYPMYSKKGKVYLRCSKKCLLTEERANDIVLQLNINTAYECEKLRGKIKRMVAERKSTRPIKEWVKEERPREMLVQLGAENLPLAKLLAIILRTGKDGMSAEELARTLLNRFGSLRGIDSAPISEISKIDGIGLAKAVQIKAALELGKRFFKEKAETKKKLNKPDDVIGYVSEYYAPYLRDKQKEVFSVILLDIKNKPIGNVEISRGSVNTTIVDPKEIVKVASLKSASSVILVHNHPSGETTPSSEDVELTSRITYACDLVGVNVLDHIIVGKNPGDFYSFAKEGLILN</sequence>
<dbReference type="AlphaFoldDB" id="A0A0T5XA73"/>
<dbReference type="EMBL" id="ACJX03000001">
    <property type="protein sequence ID" value="KRT35154.1"/>
    <property type="molecule type" value="Genomic_DNA"/>
</dbReference>
<keyword evidence="9" id="KW-1185">Reference proteome</keyword>
<dbReference type="CDD" id="cd08071">
    <property type="entry name" value="MPN_DUF2466"/>
    <property type="match status" value="1"/>
</dbReference>
<dbReference type="NCBIfam" id="TIGR00608">
    <property type="entry name" value="radc"/>
    <property type="match status" value="1"/>
</dbReference>
<dbReference type="eggNOG" id="COG2003">
    <property type="taxonomic scope" value="Bacteria"/>
</dbReference>
<comment type="caution">
    <text evidence="8">The sequence shown here is derived from an EMBL/GenBank/DDBJ whole genome shotgun (WGS) entry which is preliminary data.</text>
</comment>
<protein>
    <submittedName>
        <fullName evidence="8">DNA repair protein RadC family protein</fullName>
    </submittedName>
</protein>
<dbReference type="InterPro" id="IPR046778">
    <property type="entry name" value="UPF0758_N"/>
</dbReference>
<name>A0A0T5XA73_9BACT</name>
<evidence type="ECO:0000313" key="9">
    <source>
        <dbReference type="Proteomes" id="UP000005273"/>
    </source>
</evidence>
<dbReference type="PANTHER" id="PTHR30471:SF3">
    <property type="entry name" value="UPF0758 PROTEIN YEES-RELATED"/>
    <property type="match status" value="1"/>
</dbReference>
<comment type="similarity">
    <text evidence="6">Belongs to the UPF0758 family.</text>
</comment>
<dbReference type="Pfam" id="PF04002">
    <property type="entry name" value="RadC"/>
    <property type="match status" value="1"/>
</dbReference>
<dbReference type="Pfam" id="PF20582">
    <property type="entry name" value="UPF0758_N"/>
    <property type="match status" value="1"/>
</dbReference>
<dbReference type="SUPFAM" id="SSF47781">
    <property type="entry name" value="RuvA domain 2-like"/>
    <property type="match status" value="1"/>
</dbReference>
<keyword evidence="3" id="KW-0378">Hydrolase</keyword>
<dbReference type="NCBIfam" id="NF000642">
    <property type="entry name" value="PRK00024.1"/>
    <property type="match status" value="1"/>
</dbReference>
<dbReference type="Gene3D" id="3.40.140.10">
    <property type="entry name" value="Cytidine Deaminase, domain 2"/>
    <property type="match status" value="1"/>
</dbReference>
<evidence type="ECO:0000313" key="8">
    <source>
        <dbReference type="EMBL" id="KRT35154.1"/>
    </source>
</evidence>
<evidence type="ECO:0000256" key="1">
    <source>
        <dbReference type="ARBA" id="ARBA00022670"/>
    </source>
</evidence>
<keyword evidence="5" id="KW-0482">Metalloprotease</keyword>
<evidence type="ECO:0000256" key="4">
    <source>
        <dbReference type="ARBA" id="ARBA00022833"/>
    </source>
</evidence>
<dbReference type="STRING" id="592015.HMPREF1705_04419"/>
<dbReference type="InterPro" id="IPR025657">
    <property type="entry name" value="RadC_JAB"/>
</dbReference>
<evidence type="ECO:0000256" key="5">
    <source>
        <dbReference type="ARBA" id="ARBA00023049"/>
    </source>
</evidence>
<dbReference type="InterPro" id="IPR020891">
    <property type="entry name" value="UPF0758_CS"/>
</dbReference>
<keyword evidence="1" id="KW-0645">Protease</keyword>
<evidence type="ECO:0000256" key="2">
    <source>
        <dbReference type="ARBA" id="ARBA00022723"/>
    </source>
</evidence>
<proteinExistence type="inferred from homology"/>
<evidence type="ECO:0000256" key="3">
    <source>
        <dbReference type="ARBA" id="ARBA00022801"/>
    </source>
</evidence>
<accession>A0A0T5XA73</accession>
<dbReference type="InterPro" id="IPR037518">
    <property type="entry name" value="MPN"/>
</dbReference>
<keyword evidence="4" id="KW-0862">Zinc</keyword>
<feature type="domain" description="MPN" evidence="7">
    <location>
        <begin position="179"/>
        <end position="307"/>
    </location>
</feature>
<dbReference type="GO" id="GO:0008237">
    <property type="term" value="F:metallopeptidase activity"/>
    <property type="evidence" value="ECO:0007669"/>
    <property type="project" value="UniProtKB-KW"/>
</dbReference>
<organism evidence="8 9">
    <name type="scientific">Acetomicrobium hydrogeniformans ATCC BAA-1850</name>
    <dbReference type="NCBI Taxonomy" id="592015"/>
    <lineage>
        <taxon>Bacteria</taxon>
        <taxon>Thermotogati</taxon>
        <taxon>Synergistota</taxon>
        <taxon>Synergistia</taxon>
        <taxon>Synergistales</taxon>
        <taxon>Acetomicrobiaceae</taxon>
        <taxon>Acetomicrobium</taxon>
    </lineage>
</organism>
<evidence type="ECO:0000256" key="6">
    <source>
        <dbReference type="RuleBase" id="RU003797"/>
    </source>
</evidence>
<dbReference type="RefSeq" id="WP_057940703.1">
    <property type="nucleotide sequence ID" value="NZ_ACJX03000001.1"/>
</dbReference>
<dbReference type="PROSITE" id="PS01302">
    <property type="entry name" value="UPF0758"/>
    <property type="match status" value="1"/>
</dbReference>
<reference evidence="9" key="1">
    <citation type="submission" date="2012-09" db="EMBL/GenBank/DDBJ databases">
        <authorList>
            <person name="Weinstock G."/>
            <person name="Sodergren E."/>
            <person name="Clifton S."/>
            <person name="Fulton L."/>
            <person name="Fulton B."/>
            <person name="Courtney L."/>
            <person name="Fronick C."/>
            <person name="Harrison M."/>
            <person name="Strong C."/>
            <person name="Farmer C."/>
            <person name="Delehaunty K."/>
            <person name="Markovic C."/>
            <person name="Hall O."/>
            <person name="Minx P."/>
            <person name="Tomlinson C."/>
            <person name="Mitreva M."/>
            <person name="Nelson J."/>
            <person name="Hou S."/>
            <person name="Wollam A."/>
            <person name="Pepin K.H."/>
            <person name="Johnson M."/>
            <person name="Bhonagiri V."/>
            <person name="Nash W.E."/>
            <person name="Suruliraj S."/>
            <person name="Warren W."/>
            <person name="Chinwalla A."/>
            <person name="Mardis E.R."/>
            <person name="Wilson R.K."/>
        </authorList>
    </citation>
    <scope>NUCLEOTIDE SEQUENCE [LARGE SCALE GENOMIC DNA]</scope>
    <source>
        <strain evidence="9">OS1</strain>
    </source>
</reference>
<dbReference type="PROSITE" id="PS50249">
    <property type="entry name" value="MPN"/>
    <property type="match status" value="1"/>
</dbReference>
<dbReference type="Gene3D" id="1.10.150.20">
    <property type="entry name" value="5' to 3' exonuclease, C-terminal subdomain"/>
    <property type="match status" value="1"/>
</dbReference>
<dbReference type="InterPro" id="IPR001405">
    <property type="entry name" value="UPF0758"/>
</dbReference>
<dbReference type="GO" id="GO:0046872">
    <property type="term" value="F:metal ion binding"/>
    <property type="evidence" value="ECO:0007669"/>
    <property type="project" value="UniProtKB-KW"/>
</dbReference>
<dbReference type="PANTHER" id="PTHR30471">
    <property type="entry name" value="DNA REPAIR PROTEIN RADC"/>
    <property type="match status" value="1"/>
</dbReference>